<gene>
    <name evidence="1" type="ORF">VFH_VI012360</name>
</gene>
<dbReference type="EMBL" id="OX451741">
    <property type="protein sequence ID" value="CAI8616079.1"/>
    <property type="molecule type" value="Genomic_DNA"/>
</dbReference>
<dbReference type="AlphaFoldDB" id="A0AAV1AZT0"/>
<proteinExistence type="predicted"/>
<name>A0AAV1AZT0_VICFA</name>
<keyword evidence="2" id="KW-1185">Reference proteome</keyword>
<dbReference type="Pfam" id="PF01963">
    <property type="entry name" value="TraB_PrgY_gumN"/>
    <property type="match status" value="1"/>
</dbReference>
<evidence type="ECO:0000313" key="1">
    <source>
        <dbReference type="EMBL" id="CAI8616079.1"/>
    </source>
</evidence>
<reference evidence="1 2" key="1">
    <citation type="submission" date="2023-01" db="EMBL/GenBank/DDBJ databases">
        <authorList>
            <person name="Kreplak J."/>
        </authorList>
    </citation>
    <scope>NUCLEOTIDE SEQUENCE [LARGE SCALE GENOMIC DNA]</scope>
</reference>
<organism evidence="1 2">
    <name type="scientific">Vicia faba</name>
    <name type="common">Broad bean</name>
    <name type="synonym">Faba vulgaris</name>
    <dbReference type="NCBI Taxonomy" id="3906"/>
    <lineage>
        <taxon>Eukaryota</taxon>
        <taxon>Viridiplantae</taxon>
        <taxon>Streptophyta</taxon>
        <taxon>Embryophyta</taxon>
        <taxon>Tracheophyta</taxon>
        <taxon>Spermatophyta</taxon>
        <taxon>Magnoliopsida</taxon>
        <taxon>eudicotyledons</taxon>
        <taxon>Gunneridae</taxon>
        <taxon>Pentapetalae</taxon>
        <taxon>rosids</taxon>
        <taxon>fabids</taxon>
        <taxon>Fabales</taxon>
        <taxon>Fabaceae</taxon>
        <taxon>Papilionoideae</taxon>
        <taxon>50 kb inversion clade</taxon>
        <taxon>NPAAA clade</taxon>
        <taxon>Hologalegina</taxon>
        <taxon>IRL clade</taxon>
        <taxon>Fabeae</taxon>
        <taxon>Vicia</taxon>
    </lineage>
</organism>
<dbReference type="Proteomes" id="UP001157006">
    <property type="component" value="Chromosome 6"/>
</dbReference>
<evidence type="ECO:0008006" key="3">
    <source>
        <dbReference type="Google" id="ProtNLM"/>
    </source>
</evidence>
<evidence type="ECO:0000313" key="2">
    <source>
        <dbReference type="Proteomes" id="UP001157006"/>
    </source>
</evidence>
<dbReference type="GO" id="GO:0005741">
    <property type="term" value="C:mitochondrial outer membrane"/>
    <property type="evidence" value="ECO:0007669"/>
    <property type="project" value="TreeGrafter"/>
</dbReference>
<dbReference type="InterPro" id="IPR002816">
    <property type="entry name" value="TraB/PrgY/GumN_fam"/>
</dbReference>
<dbReference type="PANTHER" id="PTHR21530">
    <property type="entry name" value="PHEROMONE SHUTDOWN PROTEIN"/>
    <property type="match status" value="1"/>
</dbReference>
<accession>A0AAV1AZT0</accession>
<dbReference type="PANTHER" id="PTHR21530:SF7">
    <property type="entry name" value="TRAB DOMAIN-CONTAINING PROTEIN"/>
    <property type="match status" value="1"/>
</dbReference>
<protein>
    <recommendedName>
        <fullName evidence="3">TraB family protein</fullName>
    </recommendedName>
</protein>
<sequence>MTHLFTRSKLARLVSLTHISRCSLRTTTTTTSCSLRLFSTKTTANCGGEQTPETERRKWKHRRMELPEELSKNVIVLSCESTAKGGVCDVYVVGIVHMSKKSTQQVEAIVKYLKPEIVFLELCKSREQVLYREKIKVPTEQEMLESWKKKHNMSGILYSWFMAELANELDVYPGAEFRSGYREAIKYGGKVVLGDRPIQITLKRTWSKLPLWHISRLLIPSFSVKCSPSLSIFDNVKNWIKELEEDDGSILDSKIMNEKLPTVMETIVHERDKYMSYTLLKVASERRSVVAVVGKGHLQGIKKYWKQPVKIQDLLTVPPPKPAIPTMEIFVSVGILVAGVAIISNTYL</sequence>
<dbReference type="CDD" id="cd14726">
    <property type="entry name" value="TraB_PrgY-like"/>
    <property type="match status" value="1"/>
</dbReference>
<dbReference type="InterPro" id="IPR046345">
    <property type="entry name" value="TraB_PrgY-like"/>
</dbReference>